<name>A0A5E6Q959_PSEFL</name>
<evidence type="ECO:0000313" key="2">
    <source>
        <dbReference type="EMBL" id="VVM52806.1"/>
    </source>
</evidence>
<organism evidence="2 3">
    <name type="scientific">Pseudomonas fluorescens</name>
    <dbReference type="NCBI Taxonomy" id="294"/>
    <lineage>
        <taxon>Bacteria</taxon>
        <taxon>Pseudomonadati</taxon>
        <taxon>Pseudomonadota</taxon>
        <taxon>Gammaproteobacteria</taxon>
        <taxon>Pseudomonadales</taxon>
        <taxon>Pseudomonadaceae</taxon>
        <taxon>Pseudomonas</taxon>
    </lineage>
</organism>
<accession>A0A5E6Q959</accession>
<dbReference type="Proteomes" id="UP000326729">
    <property type="component" value="Unassembled WGS sequence"/>
</dbReference>
<reference evidence="2 3" key="1">
    <citation type="submission" date="2019-09" db="EMBL/GenBank/DDBJ databases">
        <authorList>
            <person name="Chandra G."/>
            <person name="Truman W A."/>
        </authorList>
    </citation>
    <scope>NUCLEOTIDE SEQUENCE [LARGE SCALE GENOMIC DNA]</scope>
    <source>
        <strain evidence="2">PS659</strain>
    </source>
</reference>
<proteinExistence type="predicted"/>
<dbReference type="OrthoDB" id="6910160at2"/>
<dbReference type="AlphaFoldDB" id="A0A5E6Q959"/>
<evidence type="ECO:0000313" key="3">
    <source>
        <dbReference type="Proteomes" id="UP000326729"/>
    </source>
</evidence>
<evidence type="ECO:0008006" key="4">
    <source>
        <dbReference type="Google" id="ProtNLM"/>
    </source>
</evidence>
<gene>
    <name evidence="2" type="ORF">PS659_00902</name>
</gene>
<evidence type="ECO:0000256" key="1">
    <source>
        <dbReference type="SAM" id="SignalP"/>
    </source>
</evidence>
<feature type="chain" id="PRO_5022743688" description="Lipoprotein" evidence="1">
    <location>
        <begin position="20"/>
        <end position="60"/>
    </location>
</feature>
<dbReference type="EMBL" id="CABVGY010000004">
    <property type="protein sequence ID" value="VVM52806.1"/>
    <property type="molecule type" value="Genomic_DNA"/>
</dbReference>
<keyword evidence="1" id="KW-0732">Signal</keyword>
<sequence precursor="true">MRRVLAMLLMFGIEGHALAGSCGAIDNQDQRRYCEARSGSGSCGGIDNQDLRNQCEALKH</sequence>
<protein>
    <recommendedName>
        <fullName evidence="4">Lipoprotein</fullName>
    </recommendedName>
</protein>
<feature type="signal peptide" evidence="1">
    <location>
        <begin position="1"/>
        <end position="19"/>
    </location>
</feature>